<dbReference type="GO" id="GO:0008236">
    <property type="term" value="F:serine-type peptidase activity"/>
    <property type="evidence" value="ECO:0007669"/>
    <property type="project" value="InterPro"/>
</dbReference>
<keyword evidence="1" id="KW-0472">Membrane</keyword>
<organism evidence="3 4">
    <name type="scientific">Enterococcus durans</name>
    <dbReference type="NCBI Taxonomy" id="53345"/>
    <lineage>
        <taxon>Bacteria</taxon>
        <taxon>Bacillati</taxon>
        <taxon>Bacillota</taxon>
        <taxon>Bacilli</taxon>
        <taxon>Lactobacillales</taxon>
        <taxon>Enterococcaceae</taxon>
        <taxon>Enterococcus</taxon>
    </lineage>
</organism>
<name>A0A377KML3_9ENTE</name>
<evidence type="ECO:0000313" key="3">
    <source>
        <dbReference type="EMBL" id="STP30223.1"/>
    </source>
</evidence>
<dbReference type="GO" id="GO:0006508">
    <property type="term" value="P:proteolysis"/>
    <property type="evidence" value="ECO:0007669"/>
    <property type="project" value="InterPro"/>
</dbReference>
<dbReference type="InterPro" id="IPR005151">
    <property type="entry name" value="Tail-specific_protease"/>
</dbReference>
<reference evidence="3 4" key="1">
    <citation type="submission" date="2018-06" db="EMBL/GenBank/DDBJ databases">
        <authorList>
            <consortium name="Pathogen Informatics"/>
            <person name="Doyle S."/>
        </authorList>
    </citation>
    <scope>NUCLEOTIDE SEQUENCE [LARGE SCALE GENOMIC DNA]</scope>
    <source>
        <strain evidence="3 4">NCTC8129</strain>
    </source>
</reference>
<proteinExistence type="predicted"/>
<evidence type="ECO:0000313" key="4">
    <source>
        <dbReference type="Proteomes" id="UP000254070"/>
    </source>
</evidence>
<dbReference type="SMART" id="SM00245">
    <property type="entry name" value="TSPc"/>
    <property type="match status" value="1"/>
</dbReference>
<feature type="transmembrane region" description="Helical" evidence="1">
    <location>
        <begin position="12"/>
        <end position="35"/>
    </location>
</feature>
<dbReference type="Gene3D" id="3.90.226.10">
    <property type="entry name" value="2-enoyl-CoA Hydratase, Chain A, domain 1"/>
    <property type="match status" value="1"/>
</dbReference>
<accession>A0A377KML3</accession>
<dbReference type="RefSeq" id="WP_115235682.1">
    <property type="nucleotide sequence ID" value="NZ_UGIF01000002.1"/>
</dbReference>
<evidence type="ECO:0000256" key="1">
    <source>
        <dbReference type="SAM" id="Phobius"/>
    </source>
</evidence>
<dbReference type="SUPFAM" id="SSF52096">
    <property type="entry name" value="ClpP/crotonase"/>
    <property type="match status" value="1"/>
</dbReference>
<dbReference type="InterPro" id="IPR029045">
    <property type="entry name" value="ClpP/crotonase-like_dom_sf"/>
</dbReference>
<dbReference type="Proteomes" id="UP000254070">
    <property type="component" value="Unassembled WGS sequence"/>
</dbReference>
<sequence>MLRKIDKNKWFVFISGIVFFLLGLCTLVLFLPSYLKKETRGIEAVQFVANHGMIENREEWEEILEKTNYGRNIDNIDYLNYVLYTVNKHSSAFKFEYNNPRKTEIVPTKRQEGHFTVITIPSIYTENTQFVKKYVHSLSDFIKDAKQNIVLDLITNSGGSREPMIMGIRSLIPDGIIFNEIDNRGNTFPLVLKNNQLIGGIPGDLWTSINSFDFPIENKIVNKKIAVLTSERTASAAENLLLALKKNEHVKVFREATAGLTTLNTNFFLENPNSKDLWEIVCSIGYLERNNGTTNASSAKNFPIEPDIKNSFPLLNKENTELIRQLNQWFKE</sequence>
<keyword evidence="1" id="KW-0812">Transmembrane</keyword>
<gene>
    <name evidence="3" type="ORF">NCTC8129_02463</name>
</gene>
<keyword evidence="1" id="KW-1133">Transmembrane helix</keyword>
<dbReference type="EMBL" id="UGIF01000002">
    <property type="protein sequence ID" value="STP30223.1"/>
    <property type="molecule type" value="Genomic_DNA"/>
</dbReference>
<protein>
    <submittedName>
        <fullName evidence="3">C-terminal processing peptidase</fullName>
    </submittedName>
</protein>
<feature type="domain" description="Tail specific protease" evidence="2">
    <location>
        <begin position="56"/>
        <end position="311"/>
    </location>
</feature>
<dbReference type="AlphaFoldDB" id="A0A377KML3"/>
<dbReference type="Pfam" id="PF03572">
    <property type="entry name" value="Peptidase_S41"/>
    <property type="match status" value="1"/>
</dbReference>
<evidence type="ECO:0000259" key="2">
    <source>
        <dbReference type="SMART" id="SM00245"/>
    </source>
</evidence>